<feature type="transmembrane region" description="Helical" evidence="1">
    <location>
        <begin position="162"/>
        <end position="184"/>
    </location>
</feature>
<evidence type="ECO:0000313" key="3">
    <source>
        <dbReference type="Proteomes" id="UP000249364"/>
    </source>
</evidence>
<feature type="transmembrane region" description="Helical" evidence="1">
    <location>
        <begin position="189"/>
        <end position="208"/>
    </location>
</feature>
<dbReference type="Proteomes" id="UP000249364">
    <property type="component" value="Unassembled WGS sequence"/>
</dbReference>
<sequence>MYKQYSFSRNCKFIAEVFAWLALGALTVVVPNTLKVLMATVLVVLFLIYMIRGRVICNGSLLLYYFAGCFVTVFYLLVGVINGAPAEAIPQIILVYVISPLLWIVVISKGLDRFGLESIVNGLLILGVFAVASQAFFVWAFMNQTFLPVIEAMSVEPNVHYSDGYFGVSMHVFGSLIFISGGFFSSTYIISRFFLRYLFLFTLLISAFTSGRSALILVVVIGIFMGILFSSRRLRDFLVRGAISLMAILLIFYIVGWILFHFFDIDIAISINRLIFKLEYSGGDVRADYVPLLWDGFLNGALLGAGHGIGVEIVVSQFPWRYEVVPLATLFRVGLIGSILYAIPFVMTVFYIFMTHLKSGLSKYERFLAGGLISALIAATTNPYIEGVVFQWMYILPVVYFFKAYFRERKQGQC</sequence>
<evidence type="ECO:0000256" key="1">
    <source>
        <dbReference type="SAM" id="Phobius"/>
    </source>
</evidence>
<comment type="caution">
    <text evidence="2">The sequence shown here is derived from an EMBL/GenBank/DDBJ whole genome shotgun (WGS) entry which is preliminary data.</text>
</comment>
<accession>A0A2W7QQK5</accession>
<feature type="transmembrane region" description="Helical" evidence="1">
    <location>
        <begin position="88"/>
        <end position="107"/>
    </location>
</feature>
<dbReference type="RefSeq" id="WP_071470074.1">
    <property type="nucleotide sequence ID" value="NZ_MEHT01000023.1"/>
</dbReference>
<keyword evidence="1" id="KW-0812">Transmembrane</keyword>
<protein>
    <recommendedName>
        <fullName evidence="4">O-antigen ligase-like membrane protein</fullName>
    </recommendedName>
</protein>
<feature type="transmembrane region" description="Helical" evidence="1">
    <location>
        <begin position="391"/>
        <end position="406"/>
    </location>
</feature>
<feature type="transmembrane region" description="Helical" evidence="1">
    <location>
        <begin position="330"/>
        <end position="354"/>
    </location>
</feature>
<gene>
    <name evidence="2" type="ORF">LY56_02528</name>
</gene>
<feature type="transmembrane region" description="Helical" evidence="1">
    <location>
        <begin position="36"/>
        <end position="55"/>
    </location>
</feature>
<dbReference type="EMBL" id="QKZQ01000012">
    <property type="protein sequence ID" value="PZX40645.1"/>
    <property type="molecule type" value="Genomic_DNA"/>
</dbReference>
<feature type="transmembrane region" description="Helical" evidence="1">
    <location>
        <begin position="237"/>
        <end position="260"/>
    </location>
</feature>
<proteinExistence type="predicted"/>
<feature type="transmembrane region" description="Helical" evidence="1">
    <location>
        <begin position="214"/>
        <end position="230"/>
    </location>
</feature>
<feature type="transmembrane region" description="Helical" evidence="1">
    <location>
        <begin position="12"/>
        <end position="30"/>
    </location>
</feature>
<evidence type="ECO:0008006" key="4">
    <source>
        <dbReference type="Google" id="ProtNLM"/>
    </source>
</evidence>
<reference evidence="2 3" key="1">
    <citation type="submission" date="2018-06" db="EMBL/GenBank/DDBJ databases">
        <title>Genomic Encyclopedia of Archaeal and Bacterial Type Strains, Phase II (KMG-II): from individual species to whole genera.</title>
        <authorList>
            <person name="Goeker M."/>
        </authorList>
    </citation>
    <scope>NUCLEOTIDE SEQUENCE [LARGE SCALE GENOMIC DNA]</scope>
    <source>
        <strain evidence="2 3">DSM 13087</strain>
    </source>
</reference>
<dbReference type="AlphaFoldDB" id="A0A2W7QQK5"/>
<feature type="transmembrane region" description="Helical" evidence="1">
    <location>
        <begin position="366"/>
        <end position="385"/>
    </location>
</feature>
<feature type="transmembrane region" description="Helical" evidence="1">
    <location>
        <begin position="119"/>
        <end position="142"/>
    </location>
</feature>
<keyword evidence="1" id="KW-0472">Membrane</keyword>
<keyword evidence="3" id="KW-1185">Reference proteome</keyword>
<organism evidence="2 3">
    <name type="scientific">Roseinatronobacter thiooxidans</name>
    <dbReference type="NCBI Taxonomy" id="121821"/>
    <lineage>
        <taxon>Bacteria</taxon>
        <taxon>Pseudomonadati</taxon>
        <taxon>Pseudomonadota</taxon>
        <taxon>Alphaproteobacteria</taxon>
        <taxon>Rhodobacterales</taxon>
        <taxon>Paracoccaceae</taxon>
        <taxon>Roseinatronobacter</taxon>
    </lineage>
</organism>
<dbReference type="OrthoDB" id="5936674at2"/>
<keyword evidence="1" id="KW-1133">Transmembrane helix</keyword>
<dbReference type="STRING" id="121821.GCA_001870675_01307"/>
<evidence type="ECO:0000313" key="2">
    <source>
        <dbReference type="EMBL" id="PZX40645.1"/>
    </source>
</evidence>
<feature type="transmembrane region" description="Helical" evidence="1">
    <location>
        <begin position="62"/>
        <end position="82"/>
    </location>
</feature>
<name>A0A2W7QQK5_9RHOB</name>